<feature type="compositionally biased region" description="Basic and acidic residues" evidence="1">
    <location>
        <begin position="7"/>
        <end position="30"/>
    </location>
</feature>
<evidence type="ECO:0000256" key="1">
    <source>
        <dbReference type="SAM" id="MobiDB-lite"/>
    </source>
</evidence>
<feature type="region of interest" description="Disordered" evidence="1">
    <location>
        <begin position="296"/>
        <end position="317"/>
    </location>
</feature>
<evidence type="ECO:0000313" key="3">
    <source>
        <dbReference type="EMBL" id="CAD7280961.1"/>
    </source>
</evidence>
<organism evidence="3">
    <name type="scientific">Notodromas monacha</name>
    <dbReference type="NCBI Taxonomy" id="399045"/>
    <lineage>
        <taxon>Eukaryota</taxon>
        <taxon>Metazoa</taxon>
        <taxon>Ecdysozoa</taxon>
        <taxon>Arthropoda</taxon>
        <taxon>Crustacea</taxon>
        <taxon>Oligostraca</taxon>
        <taxon>Ostracoda</taxon>
        <taxon>Podocopa</taxon>
        <taxon>Podocopida</taxon>
        <taxon>Cypridocopina</taxon>
        <taxon>Cypridoidea</taxon>
        <taxon>Cyprididae</taxon>
        <taxon>Notodromas</taxon>
    </lineage>
</organism>
<dbReference type="EMBL" id="OA884553">
    <property type="protein sequence ID" value="CAD7280961.1"/>
    <property type="molecule type" value="Genomic_DNA"/>
</dbReference>
<feature type="region of interest" description="Disordered" evidence="1">
    <location>
        <begin position="1"/>
        <end position="74"/>
    </location>
</feature>
<name>A0A7R9BSV2_9CRUS</name>
<dbReference type="AlphaFoldDB" id="A0A7R9BSV2"/>
<sequence>MAIAEINDGRADVLADDQQELRGADSEGDTRCLSGEDIAARSATSAPGVAPNHPVPNPATDQTTGEHSISRSNDDSNEEMCRICLEGPGPGKRLITPCWCSVNCNFMKEAIFLTFWCTFLALVNIMSIEPAVEGWRGSVKSDDLLPLIQLVLTTMAIGHNSYLLMKCCLKLYASMKYCCDNHTHVTLMEEKRLLPRRQIERPVPVNRLPGLVESDDRAQAVNDAANGGQEEDRTSLGASVLPIDGTSADFFSLSSLTFRLPQSTSFDGSGMDREMRQGMPRTSENCSLPVRIFGSALNPGSRNPSQQQQRILRHRTHRRERVLLLRKLGPEKPRFCNRFRNHGRDKHF</sequence>
<evidence type="ECO:0000313" key="4">
    <source>
        <dbReference type="Proteomes" id="UP000678499"/>
    </source>
</evidence>
<reference evidence="3" key="1">
    <citation type="submission" date="2020-11" db="EMBL/GenBank/DDBJ databases">
        <authorList>
            <person name="Tran Van P."/>
        </authorList>
    </citation>
    <scope>NUCLEOTIDE SEQUENCE</scope>
</reference>
<feature type="transmembrane region" description="Helical" evidence="2">
    <location>
        <begin position="144"/>
        <end position="165"/>
    </location>
</feature>
<dbReference type="EMBL" id="CAJPEX010002516">
    <property type="protein sequence ID" value="CAG0921113.1"/>
    <property type="molecule type" value="Genomic_DNA"/>
</dbReference>
<proteinExistence type="predicted"/>
<dbReference type="Proteomes" id="UP000678499">
    <property type="component" value="Unassembled WGS sequence"/>
</dbReference>
<keyword evidence="2" id="KW-1133">Transmembrane helix</keyword>
<keyword evidence="4" id="KW-1185">Reference proteome</keyword>
<accession>A0A7R9BSV2</accession>
<keyword evidence="2" id="KW-0812">Transmembrane</keyword>
<evidence type="ECO:0000256" key="2">
    <source>
        <dbReference type="SAM" id="Phobius"/>
    </source>
</evidence>
<protein>
    <submittedName>
        <fullName evidence="3">Uncharacterized protein</fullName>
    </submittedName>
</protein>
<gene>
    <name evidence="3" type="ORF">NMOB1V02_LOCUS8616</name>
</gene>
<keyword evidence="2" id="KW-0472">Membrane</keyword>
<feature type="transmembrane region" description="Helical" evidence="2">
    <location>
        <begin position="111"/>
        <end position="132"/>
    </location>
</feature>